<organism evidence="1 2">
    <name type="scientific">Stylonychia lemnae</name>
    <name type="common">Ciliate</name>
    <dbReference type="NCBI Taxonomy" id="5949"/>
    <lineage>
        <taxon>Eukaryota</taxon>
        <taxon>Sar</taxon>
        <taxon>Alveolata</taxon>
        <taxon>Ciliophora</taxon>
        <taxon>Intramacronucleata</taxon>
        <taxon>Spirotrichea</taxon>
        <taxon>Stichotrichia</taxon>
        <taxon>Sporadotrichida</taxon>
        <taxon>Oxytrichidae</taxon>
        <taxon>Stylonychinae</taxon>
        <taxon>Stylonychia</taxon>
    </lineage>
</organism>
<gene>
    <name evidence="1" type="primary">Contig6240.g6674</name>
    <name evidence="1" type="ORF">STYLEM_7606</name>
</gene>
<reference evidence="1 2" key="1">
    <citation type="submission" date="2014-06" db="EMBL/GenBank/DDBJ databases">
        <authorList>
            <person name="Swart Estienne"/>
        </authorList>
    </citation>
    <scope>NUCLEOTIDE SEQUENCE [LARGE SCALE GENOMIC DNA]</scope>
    <source>
        <strain evidence="1 2">130c</strain>
    </source>
</reference>
<dbReference type="InParanoid" id="A0A078A8M2"/>
<sequence length="397" mass="46555">MSNQINQNKQKQVKVKGSSTFLQRLCCFSQNKQISSTKIIPINLEQKMKQLNIEKGLNIQKEQQKDLVIFGKQRRFPTIIIEQFTNSIELSVITDQSNKEFENINTCQSTPKSNSIEKQQRISSPNHQVSNKKFEHNVQCNAFSHTNVNQNEIQQFQDEQAIYQQAYLEYKNHQSQQTKKIAESFNKFLLKPSTSPRVQQLESQSSTNWQDAQEQMSQICQSDINKIKQTNRLKDKKEGIEIKFSEIEDKIDYMLSQIEQKYQLQESYSLQVNSARSQQSLCKQQQMKFQQNQNSFLSQRSQKSCISQKIDDSFTQEEYDEIMKEIIIGYPNYFKRTLQGLLIIKKGQQSLVEQEISQRLQQKWKQQKVKSSNVAIEKITLQILEARKLFLQDSASF</sequence>
<dbReference type="Proteomes" id="UP000039865">
    <property type="component" value="Unassembled WGS sequence"/>
</dbReference>
<dbReference type="AlphaFoldDB" id="A0A078A8M2"/>
<name>A0A078A8M2_STYLE</name>
<protein>
    <submittedName>
        <fullName evidence="1">Uncharacterized protein</fullName>
    </submittedName>
</protein>
<evidence type="ECO:0000313" key="2">
    <source>
        <dbReference type="Proteomes" id="UP000039865"/>
    </source>
</evidence>
<evidence type="ECO:0000313" key="1">
    <source>
        <dbReference type="EMBL" id="CDW78625.1"/>
    </source>
</evidence>
<proteinExistence type="predicted"/>
<dbReference type="EMBL" id="CCKQ01007260">
    <property type="protein sequence ID" value="CDW78625.1"/>
    <property type="molecule type" value="Genomic_DNA"/>
</dbReference>
<keyword evidence="2" id="KW-1185">Reference proteome</keyword>
<accession>A0A078A8M2</accession>